<proteinExistence type="predicted"/>
<keyword evidence="2" id="KW-1185">Reference proteome</keyword>
<evidence type="ECO:0000313" key="2">
    <source>
        <dbReference type="Proteomes" id="UP000236621"/>
    </source>
</evidence>
<dbReference type="STRING" id="45235.A0A2K3QFH3"/>
<organism evidence="1 2">
    <name type="scientific">Tolypocladium capitatum</name>
    <dbReference type="NCBI Taxonomy" id="45235"/>
    <lineage>
        <taxon>Eukaryota</taxon>
        <taxon>Fungi</taxon>
        <taxon>Dikarya</taxon>
        <taxon>Ascomycota</taxon>
        <taxon>Pezizomycotina</taxon>
        <taxon>Sordariomycetes</taxon>
        <taxon>Hypocreomycetidae</taxon>
        <taxon>Hypocreales</taxon>
        <taxon>Ophiocordycipitaceae</taxon>
        <taxon>Tolypocladium</taxon>
    </lineage>
</organism>
<reference evidence="1 2" key="1">
    <citation type="submission" date="2017-08" db="EMBL/GenBank/DDBJ databases">
        <title>Harnessing the power of phylogenomics to disentangle the directionality and signatures of interkingdom host jumping in the parasitic fungal genus Tolypocladium.</title>
        <authorList>
            <person name="Quandt C.A."/>
            <person name="Patterson W."/>
            <person name="Spatafora J.W."/>
        </authorList>
    </citation>
    <scope>NUCLEOTIDE SEQUENCE [LARGE SCALE GENOMIC DNA]</scope>
    <source>
        <strain evidence="1 2">CBS 113982</strain>
    </source>
</reference>
<evidence type="ECO:0000313" key="1">
    <source>
        <dbReference type="EMBL" id="PNY26279.1"/>
    </source>
</evidence>
<feature type="non-terminal residue" evidence="1">
    <location>
        <position position="50"/>
    </location>
</feature>
<dbReference type="Proteomes" id="UP000236621">
    <property type="component" value="Unassembled WGS sequence"/>
</dbReference>
<gene>
    <name evidence="1" type="ORF">TCAP_03788</name>
</gene>
<name>A0A2K3QFH3_9HYPO</name>
<comment type="caution">
    <text evidence="1">The sequence shown here is derived from an EMBL/GenBank/DDBJ whole genome shotgun (WGS) entry which is preliminary data.</text>
</comment>
<protein>
    <submittedName>
        <fullName evidence="1">Protein ASI3</fullName>
    </submittedName>
</protein>
<accession>A0A2K3QFH3</accession>
<dbReference type="EMBL" id="NRSZ01000574">
    <property type="protein sequence ID" value="PNY26279.1"/>
    <property type="molecule type" value="Genomic_DNA"/>
</dbReference>
<dbReference type="AlphaFoldDB" id="A0A2K3QFH3"/>
<sequence>MEQQPRSHNFAPLVPTPLPSSLQTAGASGWYNLTAWAVNVTRYAPFLEEL</sequence>